<dbReference type="AlphaFoldDB" id="A0A7X0U6E5"/>
<dbReference type="EMBL" id="JACHMI010000001">
    <property type="protein sequence ID" value="MBB6556544.1"/>
    <property type="molecule type" value="Genomic_DNA"/>
</dbReference>
<evidence type="ECO:0000313" key="2">
    <source>
        <dbReference type="Proteomes" id="UP000565579"/>
    </source>
</evidence>
<keyword evidence="2" id="KW-1185">Reference proteome</keyword>
<comment type="caution">
    <text evidence="1">The sequence shown here is derived from an EMBL/GenBank/DDBJ whole genome shotgun (WGS) entry which is preliminary data.</text>
</comment>
<protein>
    <submittedName>
        <fullName evidence="1">Uncharacterized protein</fullName>
    </submittedName>
</protein>
<sequence length="104" mass="11991">MVQHWQYYRAECENGTFINDPSEDAIFDLLMTLRQPDNGFVVIEQPGVDPPWYVCISIMDDGEYELECRDQLLGTHQLESGASRSYAAKQATKWLANTYRTHNS</sequence>
<accession>A0A7X0U6E5</accession>
<evidence type="ECO:0000313" key="1">
    <source>
        <dbReference type="EMBL" id="MBB6556544.1"/>
    </source>
</evidence>
<dbReference type="RefSeq" id="WP_185110960.1">
    <property type="nucleotide sequence ID" value="NZ_JACHMI010000001.1"/>
</dbReference>
<reference evidence="1 2" key="1">
    <citation type="submission" date="2020-08" db="EMBL/GenBank/DDBJ databases">
        <title>Sequencing the genomes of 1000 actinobacteria strains.</title>
        <authorList>
            <person name="Klenk H.-P."/>
        </authorList>
    </citation>
    <scope>NUCLEOTIDE SEQUENCE [LARGE SCALE GENOMIC DNA]</scope>
    <source>
        <strain evidence="1 2">DSM 43768</strain>
    </source>
</reference>
<dbReference type="Proteomes" id="UP000565579">
    <property type="component" value="Unassembled WGS sequence"/>
</dbReference>
<name>A0A7X0U6E5_9ACTN</name>
<organism evidence="1 2">
    <name type="scientific">Nonomuraea rubra</name>
    <dbReference type="NCBI Taxonomy" id="46180"/>
    <lineage>
        <taxon>Bacteria</taxon>
        <taxon>Bacillati</taxon>
        <taxon>Actinomycetota</taxon>
        <taxon>Actinomycetes</taxon>
        <taxon>Streptosporangiales</taxon>
        <taxon>Streptosporangiaceae</taxon>
        <taxon>Nonomuraea</taxon>
    </lineage>
</organism>
<gene>
    <name evidence="1" type="ORF">HD593_011339</name>
</gene>
<proteinExistence type="predicted"/>